<dbReference type="Pfam" id="PF01520">
    <property type="entry name" value="Amidase_3"/>
    <property type="match status" value="1"/>
</dbReference>
<dbReference type="RefSeq" id="WP_175490405.1">
    <property type="nucleotide sequence ID" value="NZ_FNJU01000017.1"/>
</dbReference>
<organism evidence="3 4">
    <name type="scientific">Litchfieldia salsa</name>
    <dbReference type="NCBI Taxonomy" id="930152"/>
    <lineage>
        <taxon>Bacteria</taxon>
        <taxon>Bacillati</taxon>
        <taxon>Bacillota</taxon>
        <taxon>Bacilli</taxon>
        <taxon>Bacillales</taxon>
        <taxon>Bacillaceae</taxon>
        <taxon>Litchfieldia</taxon>
    </lineage>
</organism>
<evidence type="ECO:0000313" key="4">
    <source>
        <dbReference type="Proteomes" id="UP000199159"/>
    </source>
</evidence>
<dbReference type="GO" id="GO:0008745">
    <property type="term" value="F:N-acetylmuramoyl-L-alanine amidase activity"/>
    <property type="evidence" value="ECO:0007669"/>
    <property type="project" value="InterPro"/>
</dbReference>
<dbReference type="SMART" id="SM00646">
    <property type="entry name" value="Ami_3"/>
    <property type="match status" value="1"/>
</dbReference>
<dbReference type="GO" id="GO:0009253">
    <property type="term" value="P:peptidoglycan catabolic process"/>
    <property type="evidence" value="ECO:0007669"/>
    <property type="project" value="InterPro"/>
</dbReference>
<accession>A0A1H0WW87</accession>
<dbReference type="PANTHER" id="PTHR30404">
    <property type="entry name" value="N-ACETYLMURAMOYL-L-ALANINE AMIDASE"/>
    <property type="match status" value="1"/>
</dbReference>
<dbReference type="SUPFAM" id="SSF53187">
    <property type="entry name" value="Zn-dependent exopeptidases"/>
    <property type="match status" value="1"/>
</dbReference>
<dbReference type="Gene3D" id="3.40.630.40">
    <property type="entry name" value="Zn-dependent exopeptidases"/>
    <property type="match status" value="1"/>
</dbReference>
<dbReference type="Proteomes" id="UP000199159">
    <property type="component" value="Unassembled WGS sequence"/>
</dbReference>
<sequence length="297" mass="33690">MSIKRGVLLVCIVIFLCPVKSYAEKIVVIDPGHGGIFSGTCGYSGNQTGYCEKDANLSVALILQNLLSNSDIDVYLTRTTDTEFSPYLHNKEGESIGGDLEIRINKANEYVQGENDNSIFISIHHNANSTNPFIRGIETYYYDGLNHFNPKWPHDPMQLTYLGDNLRLAQTIHPRLVNFLGLPNRKIHNDESFYVIRNAQMPAVLVELGYMINRNEEKIIKTKEFQQKAAEALAEGIKRYFQAYDVLDNNNQKIATFDEFTSALIFMGLVEESVKIFNKDTQEFVFERPSSEVLSVN</sequence>
<protein>
    <submittedName>
        <fullName evidence="3">N-acetylmuramoyl-L-alanine amidase</fullName>
    </submittedName>
</protein>
<dbReference type="STRING" id="930152.SAMN05216565_11719"/>
<dbReference type="EMBL" id="FNJU01000017">
    <property type="protein sequence ID" value="SDP94849.1"/>
    <property type="molecule type" value="Genomic_DNA"/>
</dbReference>
<dbReference type="GO" id="GO:0030288">
    <property type="term" value="C:outer membrane-bounded periplasmic space"/>
    <property type="evidence" value="ECO:0007669"/>
    <property type="project" value="TreeGrafter"/>
</dbReference>
<name>A0A1H0WW87_9BACI</name>
<reference evidence="4" key="1">
    <citation type="submission" date="2016-10" db="EMBL/GenBank/DDBJ databases">
        <authorList>
            <person name="Varghese N."/>
            <person name="Submissions S."/>
        </authorList>
    </citation>
    <scope>NUCLEOTIDE SEQUENCE [LARGE SCALE GENOMIC DNA]</scope>
    <source>
        <strain evidence="4">IBRC-M10078</strain>
    </source>
</reference>
<dbReference type="InterPro" id="IPR002508">
    <property type="entry name" value="MurNAc-LAA_cat"/>
</dbReference>
<evidence type="ECO:0000313" key="3">
    <source>
        <dbReference type="EMBL" id="SDP94849.1"/>
    </source>
</evidence>
<evidence type="ECO:0000256" key="1">
    <source>
        <dbReference type="ARBA" id="ARBA00022801"/>
    </source>
</evidence>
<dbReference type="PANTHER" id="PTHR30404:SF0">
    <property type="entry name" value="N-ACETYLMURAMOYL-L-ALANINE AMIDASE AMIC"/>
    <property type="match status" value="1"/>
</dbReference>
<feature type="domain" description="MurNAc-LAA" evidence="2">
    <location>
        <begin position="105"/>
        <end position="238"/>
    </location>
</feature>
<keyword evidence="4" id="KW-1185">Reference proteome</keyword>
<keyword evidence="1" id="KW-0378">Hydrolase</keyword>
<gene>
    <name evidence="3" type="ORF">SAMN05216565_11719</name>
</gene>
<proteinExistence type="predicted"/>
<dbReference type="InterPro" id="IPR050695">
    <property type="entry name" value="N-acetylmuramoyl_amidase_3"/>
</dbReference>
<dbReference type="AlphaFoldDB" id="A0A1H0WW87"/>
<evidence type="ECO:0000259" key="2">
    <source>
        <dbReference type="SMART" id="SM00646"/>
    </source>
</evidence>
<dbReference type="CDD" id="cd02696">
    <property type="entry name" value="MurNAc-LAA"/>
    <property type="match status" value="1"/>
</dbReference>